<evidence type="ECO:0008006" key="5">
    <source>
        <dbReference type="Google" id="ProtNLM"/>
    </source>
</evidence>
<organism evidence="3 4">
    <name type="scientific">Legionella septentrionalis</name>
    <dbReference type="NCBI Taxonomy" id="2498109"/>
    <lineage>
        <taxon>Bacteria</taxon>
        <taxon>Pseudomonadati</taxon>
        <taxon>Pseudomonadota</taxon>
        <taxon>Gammaproteobacteria</taxon>
        <taxon>Legionellales</taxon>
        <taxon>Legionellaceae</taxon>
        <taxon>Legionella</taxon>
    </lineage>
</organism>
<dbReference type="AlphaFoldDB" id="A0A3S0V4Q6"/>
<evidence type="ECO:0000256" key="2">
    <source>
        <dbReference type="SAM" id="MobiDB-lite"/>
    </source>
</evidence>
<comment type="caution">
    <text evidence="3">The sequence shown here is derived from an EMBL/GenBank/DDBJ whole genome shotgun (WGS) entry which is preliminary data.</text>
</comment>
<feature type="compositionally biased region" description="Basic and acidic residues" evidence="2">
    <location>
        <begin position="193"/>
        <end position="202"/>
    </location>
</feature>
<protein>
    <recommendedName>
        <fullName evidence="5">Purine NTPase</fullName>
    </recommendedName>
</protein>
<evidence type="ECO:0000256" key="1">
    <source>
        <dbReference type="SAM" id="Coils"/>
    </source>
</evidence>
<evidence type="ECO:0000313" key="3">
    <source>
        <dbReference type="EMBL" id="RUQ82072.1"/>
    </source>
</evidence>
<feature type="region of interest" description="Disordered" evidence="2">
    <location>
        <begin position="191"/>
        <end position="214"/>
    </location>
</feature>
<gene>
    <name evidence="3" type="ORF">EKM59_09145</name>
</gene>
<keyword evidence="4" id="KW-1185">Reference proteome</keyword>
<dbReference type="RefSeq" id="WP_127111447.1">
    <property type="nucleotide sequence ID" value="NZ_RZGR01000030.1"/>
</dbReference>
<accession>A0A3S0V4Q6</accession>
<name>A0A3S0V4Q6_9GAMM</name>
<dbReference type="EMBL" id="RZGR01000030">
    <property type="protein sequence ID" value="RUQ82072.1"/>
    <property type="molecule type" value="Genomic_DNA"/>
</dbReference>
<feature type="coiled-coil region" evidence="1">
    <location>
        <begin position="279"/>
        <end position="312"/>
    </location>
</feature>
<keyword evidence="1" id="KW-0175">Coiled coil</keyword>
<sequence length="665" mass="75808">MPDKDLKERFNNWRQAKAASEETVFNTVELIDGYVTSHSFQNMVSLTEKSSVFMGINQYKEPLRGAVAYGFLELDKHANAFAESSEERAILNKVKDTFTPLYQNLITDGPRLIPILIKQCNDWLDKYANVNDDKKALRLELFKSLFAVLKFIKLYIDSLPRLIKWSAGKAIDFKQMDTLLDRVQKILAAQEHSPNKEPKEFMPQESGEQDAGTKISIEKQELSSPEETLEKPKEQEVPPLKLLSVKFLSQDELKEQSTAILKQQDKTISAKAGEIITLLKQENDNRAKVLDKANEIKRLEEEKANIQQFINALKNPSSADEKYLSWVKEFSGKNEEIDKLNQFKAELNSPKNIYSLLNDNEEYRKIADLKRNQQLHNKIMQIKPAVQHAPNKPLISPSETATTFWGIFIGIANTLDKTMNQCEQFVFDAAQTIVNVLVQHDPVEIEKQCRRELLTIANQKLEAIACQYQQGIDSQLAQAQSMLGEAQHDATEALEQSIKANSLQINALNSFKELAEKIEQNSASLAKVKNIDTEVSLFIQKHDTWLLRLQTLLVKWLPKFWSEEVGAFYKIKDFQQELKKAEQNYSESLAESLNKLSAIENDEIKPAIDEVLKNASQGIDVKPQQIYKKESNITFFARVSTQSKDFVNSLEKEKSNDPAGFKPSS</sequence>
<evidence type="ECO:0000313" key="4">
    <source>
        <dbReference type="Proteomes" id="UP000288012"/>
    </source>
</evidence>
<reference evidence="3 4" key="1">
    <citation type="submission" date="2018-12" db="EMBL/GenBank/DDBJ databases">
        <title>Legionella sp,whole genome shotgun sequence.</title>
        <authorList>
            <person name="Wu H."/>
        </authorList>
    </citation>
    <scope>NUCLEOTIDE SEQUENCE [LARGE SCALE GENOMIC DNA]</scope>
    <source>
        <strain evidence="4">km714</strain>
    </source>
</reference>
<proteinExistence type="predicted"/>
<dbReference type="Proteomes" id="UP000288012">
    <property type="component" value="Unassembled WGS sequence"/>
</dbReference>